<dbReference type="InterPro" id="IPR050502">
    <property type="entry name" value="Euk_RNA-bind_prot"/>
</dbReference>
<dbReference type="GO" id="GO:0003729">
    <property type="term" value="F:mRNA binding"/>
    <property type="evidence" value="ECO:0007669"/>
    <property type="project" value="TreeGrafter"/>
</dbReference>
<keyword evidence="6" id="KW-1185">Reference proteome</keyword>
<dbReference type="InterPro" id="IPR000504">
    <property type="entry name" value="RRM_dom"/>
</dbReference>
<dbReference type="GO" id="GO:0005634">
    <property type="term" value="C:nucleus"/>
    <property type="evidence" value="ECO:0007669"/>
    <property type="project" value="TreeGrafter"/>
</dbReference>
<evidence type="ECO:0000256" key="3">
    <source>
        <dbReference type="SAM" id="MobiDB-lite"/>
    </source>
</evidence>
<evidence type="ECO:0000259" key="4">
    <source>
        <dbReference type="PROSITE" id="PS50102"/>
    </source>
</evidence>
<dbReference type="PANTHER" id="PTHR48025:SF1">
    <property type="entry name" value="RRM DOMAIN-CONTAINING PROTEIN"/>
    <property type="match status" value="1"/>
</dbReference>
<accession>A0AAN8QB25</accession>
<feature type="compositionally biased region" description="Basic and acidic residues" evidence="3">
    <location>
        <begin position="212"/>
        <end position="228"/>
    </location>
</feature>
<feature type="compositionally biased region" description="Acidic residues" evidence="3">
    <location>
        <begin position="60"/>
        <end position="74"/>
    </location>
</feature>
<gene>
    <name evidence="5" type="ORF">SNE40_005203</name>
</gene>
<dbReference type="SUPFAM" id="SSF54928">
    <property type="entry name" value="RNA-binding domain, RBD"/>
    <property type="match status" value="2"/>
</dbReference>
<evidence type="ECO:0000313" key="6">
    <source>
        <dbReference type="Proteomes" id="UP001347796"/>
    </source>
</evidence>
<feature type="compositionally biased region" description="Acidic residues" evidence="3">
    <location>
        <begin position="23"/>
        <end position="38"/>
    </location>
</feature>
<dbReference type="SMART" id="SM00360">
    <property type="entry name" value="RRM"/>
    <property type="match status" value="2"/>
</dbReference>
<feature type="domain" description="RRM" evidence="4">
    <location>
        <begin position="236"/>
        <end position="311"/>
    </location>
</feature>
<dbReference type="InterPro" id="IPR012677">
    <property type="entry name" value="Nucleotide-bd_a/b_plait_sf"/>
</dbReference>
<feature type="compositionally biased region" description="Gly residues" evidence="3">
    <location>
        <begin position="342"/>
        <end position="382"/>
    </location>
</feature>
<feature type="compositionally biased region" description="Acidic residues" evidence="3">
    <location>
        <begin position="88"/>
        <end position="100"/>
    </location>
</feature>
<evidence type="ECO:0000256" key="2">
    <source>
        <dbReference type="PROSITE-ProRule" id="PRU00176"/>
    </source>
</evidence>
<dbReference type="PANTHER" id="PTHR48025">
    <property type="entry name" value="OS02G0815200 PROTEIN"/>
    <property type="match status" value="1"/>
</dbReference>
<dbReference type="EMBL" id="JAZGQO010000004">
    <property type="protein sequence ID" value="KAK6187110.1"/>
    <property type="molecule type" value="Genomic_DNA"/>
</dbReference>
<feature type="domain" description="RRM" evidence="4">
    <location>
        <begin position="146"/>
        <end position="218"/>
    </location>
</feature>
<feature type="compositionally biased region" description="Gly residues" evidence="3">
    <location>
        <begin position="315"/>
        <end position="335"/>
    </location>
</feature>
<name>A0AAN8QB25_PATCE</name>
<evidence type="ECO:0000256" key="1">
    <source>
        <dbReference type="ARBA" id="ARBA00022884"/>
    </source>
</evidence>
<feature type="compositionally biased region" description="Basic residues" evidence="3">
    <location>
        <begin position="44"/>
        <end position="55"/>
    </location>
</feature>
<feature type="region of interest" description="Disordered" evidence="3">
    <location>
        <begin position="1"/>
        <end position="147"/>
    </location>
</feature>
<dbReference type="Pfam" id="PF00076">
    <property type="entry name" value="RRM_1"/>
    <property type="match status" value="2"/>
</dbReference>
<feature type="region of interest" description="Disordered" evidence="3">
    <location>
        <begin position="212"/>
        <end position="239"/>
    </location>
</feature>
<sequence length="392" mass="42177">MFFLQNKKEVVKGKKAKQVVEAESSEEESEEEDEEEIPEPVKTKASKKQKNGKAKKAPEPDSDEEESEEEEEEEQPVKKNKKGKKEPEPEEEDDDDSEEEAPAKEDENASDDDSEEEEEEEKKPKKRKQEAADETPAKKTKSDETVSLFIGGLDFETTPDTIKDFFSENGIELSDVRKREGKRFGHVDLDDADDLDKAMKLHGSEIDGCEIRIDKADKNTSGGGDRRSQGGGPKGKTLTARNLSYDTTEESLKDCFEGAVSCRIPTFPDTGKSRGRGFIDFESEEAAESAMKVMNETEVDGRTIYVEFAHERGSGGGGRFGGGGGRGGRGGGGFRGGRDFGGRGGRGGGFRGGRGGRGGGGGYGGGRGGGGYGGGRMGGGGYGKKKTFNDDD</sequence>
<dbReference type="InterPro" id="IPR035979">
    <property type="entry name" value="RBD_domain_sf"/>
</dbReference>
<protein>
    <recommendedName>
        <fullName evidence="4">RRM domain-containing protein</fullName>
    </recommendedName>
</protein>
<organism evidence="5 6">
    <name type="scientific">Patella caerulea</name>
    <name type="common">Rayed Mediterranean limpet</name>
    <dbReference type="NCBI Taxonomy" id="87958"/>
    <lineage>
        <taxon>Eukaryota</taxon>
        <taxon>Metazoa</taxon>
        <taxon>Spiralia</taxon>
        <taxon>Lophotrochozoa</taxon>
        <taxon>Mollusca</taxon>
        <taxon>Gastropoda</taxon>
        <taxon>Patellogastropoda</taxon>
        <taxon>Patelloidea</taxon>
        <taxon>Patellidae</taxon>
        <taxon>Patella</taxon>
    </lineage>
</organism>
<dbReference type="AlphaFoldDB" id="A0AAN8QB25"/>
<dbReference type="Gene3D" id="3.30.70.330">
    <property type="match status" value="2"/>
</dbReference>
<feature type="compositionally biased region" description="Basic and acidic residues" evidence="3">
    <location>
        <begin position="129"/>
        <end position="144"/>
    </location>
</feature>
<feature type="region of interest" description="Disordered" evidence="3">
    <location>
        <begin position="315"/>
        <end position="392"/>
    </location>
</feature>
<keyword evidence="1 2" id="KW-0694">RNA-binding</keyword>
<dbReference type="Proteomes" id="UP001347796">
    <property type="component" value="Unassembled WGS sequence"/>
</dbReference>
<comment type="caution">
    <text evidence="5">The sequence shown here is derived from an EMBL/GenBank/DDBJ whole genome shotgun (WGS) entry which is preliminary data.</text>
</comment>
<feature type="compositionally biased region" description="Acidic residues" evidence="3">
    <location>
        <begin position="108"/>
        <end position="120"/>
    </location>
</feature>
<reference evidence="5 6" key="1">
    <citation type="submission" date="2024-01" db="EMBL/GenBank/DDBJ databases">
        <title>The genome of the rayed Mediterranean limpet Patella caerulea (Linnaeus, 1758).</title>
        <authorList>
            <person name="Anh-Thu Weber A."/>
            <person name="Halstead-Nussloch G."/>
        </authorList>
    </citation>
    <scope>NUCLEOTIDE SEQUENCE [LARGE SCALE GENOMIC DNA]</scope>
    <source>
        <strain evidence="5">AATW-2023a</strain>
        <tissue evidence="5">Whole specimen</tissue>
    </source>
</reference>
<evidence type="ECO:0000313" key="5">
    <source>
        <dbReference type="EMBL" id="KAK6187110.1"/>
    </source>
</evidence>
<feature type="compositionally biased region" description="Basic and acidic residues" evidence="3">
    <location>
        <begin position="1"/>
        <end position="12"/>
    </location>
</feature>
<proteinExistence type="predicted"/>
<dbReference type="PROSITE" id="PS50102">
    <property type="entry name" value="RRM"/>
    <property type="match status" value="2"/>
</dbReference>